<proteinExistence type="predicted"/>
<gene>
    <name evidence="1" type="ORF">DA73_0400015270</name>
</gene>
<evidence type="ECO:0000313" key="2">
    <source>
        <dbReference type="Proteomes" id="UP000029738"/>
    </source>
</evidence>
<keyword evidence="2" id="KW-1185">Reference proteome</keyword>
<dbReference type="EMBL" id="JHEG04000001">
    <property type="protein sequence ID" value="KAF3886685.1"/>
    <property type="molecule type" value="Genomic_DNA"/>
</dbReference>
<sequence>MTDISGTWLGTYWQQGIPTRFEMTLIQGGNTLTGNILDDSYLGEAQLTGEVIGRRISFNKGYLTTSTEAVAYVGTISENEDFMQGQWSIKLWDFGPWEAKRTGESLLADLQTRLEKRVSLTGS</sequence>
<reference evidence="1" key="2">
    <citation type="submission" date="2019-11" db="EMBL/GenBank/DDBJ databases">
        <title>Improved Assembly of Tolypothrix boutellei genome.</title>
        <authorList>
            <person name="Sarangi A.N."/>
            <person name="Mukherjee M."/>
            <person name="Ghosh S."/>
            <person name="Singh D."/>
            <person name="Das A."/>
            <person name="Kant S."/>
            <person name="Prusty A."/>
            <person name="Tripathy S."/>
        </authorList>
    </citation>
    <scope>NUCLEOTIDE SEQUENCE</scope>
    <source>
        <strain evidence="1">VB521301</strain>
    </source>
</reference>
<accession>A0A8S9T2U2</accession>
<reference evidence="1" key="1">
    <citation type="journal article" date="2015" name="Genome Announc.">
        <title>Draft Genome Sequence of Tolypothrix boutellei Strain VB521301.</title>
        <authorList>
            <person name="Chandrababunaidu M.M."/>
            <person name="Singh D."/>
            <person name="Sen D."/>
            <person name="Bhan S."/>
            <person name="Das S."/>
            <person name="Gupta A."/>
            <person name="Adhikary S.P."/>
            <person name="Tripathy S."/>
        </authorList>
    </citation>
    <scope>NUCLEOTIDE SEQUENCE</scope>
    <source>
        <strain evidence="1">VB521301</strain>
    </source>
</reference>
<dbReference type="AlphaFoldDB" id="A0A8S9T2U2"/>
<dbReference type="RefSeq" id="WP_038086504.1">
    <property type="nucleotide sequence ID" value="NZ_JHEG04000001.1"/>
</dbReference>
<name>A0A8S9T2U2_9CYAN</name>
<organism evidence="1 2">
    <name type="scientific">Tolypothrix bouteillei VB521301</name>
    <dbReference type="NCBI Taxonomy" id="1479485"/>
    <lineage>
        <taxon>Bacteria</taxon>
        <taxon>Bacillati</taxon>
        <taxon>Cyanobacteriota</taxon>
        <taxon>Cyanophyceae</taxon>
        <taxon>Nostocales</taxon>
        <taxon>Tolypothrichaceae</taxon>
        <taxon>Tolypothrix</taxon>
    </lineage>
</organism>
<dbReference type="Proteomes" id="UP000029738">
    <property type="component" value="Unassembled WGS sequence"/>
</dbReference>
<comment type="caution">
    <text evidence="1">The sequence shown here is derived from an EMBL/GenBank/DDBJ whole genome shotgun (WGS) entry which is preliminary data.</text>
</comment>
<protein>
    <submittedName>
        <fullName evidence="1">Uncharacterized protein</fullName>
    </submittedName>
</protein>
<evidence type="ECO:0000313" key="1">
    <source>
        <dbReference type="EMBL" id="KAF3886685.1"/>
    </source>
</evidence>